<sequence length="399" mass="44978">MSRLRILILVENLPVPLDRRVWQEACALRDAGHEVTVICPQMRGYTEPEEVLDGIRIYRHWISDEARGIRGFIYEYATALWGEFGCALKAWRRGGFDVIHLCNPPDLLFLVALPFKLLAGVKVIYDVHDLWPEMFEAKFGRRGLLYRAVRLAERCTLALADAVMATNESVLSTVKKRGCKKDEEVFIVRTAPNKLPTDVPADPKLKNGRRFLVGYIGVMGNADGVHYLIEAARHIVNLRGRQEVQFVLMGSGPEHAELVKLRDDLELQDCVAMPGRVSNEYLFTALKTMDLGVACDPINNYNDHCTMNKTLEYMAFGKAQVMFGTREGRYSAGKAALYVMENSAARLGDAILELLDQAPRRAEMGQIGQNRLAHELSWERSVVQLLRTYEHAMGGRSPV</sequence>
<gene>
    <name evidence="2" type="ORF">GCM10023213_12050</name>
</gene>
<accession>A0ABP9P455</accession>
<evidence type="ECO:0000313" key="3">
    <source>
        <dbReference type="Proteomes" id="UP001499852"/>
    </source>
</evidence>
<dbReference type="Pfam" id="PF13579">
    <property type="entry name" value="Glyco_trans_4_4"/>
    <property type="match status" value="1"/>
</dbReference>
<dbReference type="SUPFAM" id="SSF53756">
    <property type="entry name" value="UDP-Glycosyltransferase/glycogen phosphorylase"/>
    <property type="match status" value="1"/>
</dbReference>
<reference evidence="3" key="1">
    <citation type="journal article" date="2019" name="Int. J. Syst. Evol. Microbiol.">
        <title>The Global Catalogue of Microorganisms (GCM) 10K type strain sequencing project: providing services to taxonomists for standard genome sequencing and annotation.</title>
        <authorList>
            <consortium name="The Broad Institute Genomics Platform"/>
            <consortium name="The Broad Institute Genome Sequencing Center for Infectious Disease"/>
            <person name="Wu L."/>
            <person name="Ma J."/>
        </authorList>
    </citation>
    <scope>NUCLEOTIDE SEQUENCE [LARGE SCALE GENOMIC DNA]</scope>
    <source>
        <strain evidence="3">JCM 18053</strain>
    </source>
</reference>
<dbReference type="InterPro" id="IPR028098">
    <property type="entry name" value="Glyco_trans_4-like_N"/>
</dbReference>
<organism evidence="2 3">
    <name type="scientific">Prosthecobacter algae</name>
    <dbReference type="NCBI Taxonomy" id="1144682"/>
    <lineage>
        <taxon>Bacteria</taxon>
        <taxon>Pseudomonadati</taxon>
        <taxon>Verrucomicrobiota</taxon>
        <taxon>Verrucomicrobiia</taxon>
        <taxon>Verrucomicrobiales</taxon>
        <taxon>Verrucomicrobiaceae</taxon>
        <taxon>Prosthecobacter</taxon>
    </lineage>
</organism>
<dbReference type="RefSeq" id="WP_345735468.1">
    <property type="nucleotide sequence ID" value="NZ_BAABIA010000002.1"/>
</dbReference>
<proteinExistence type="predicted"/>
<evidence type="ECO:0000259" key="1">
    <source>
        <dbReference type="Pfam" id="PF13579"/>
    </source>
</evidence>
<dbReference type="EMBL" id="BAABIA010000002">
    <property type="protein sequence ID" value="GAA5136650.1"/>
    <property type="molecule type" value="Genomic_DNA"/>
</dbReference>
<comment type="caution">
    <text evidence="2">The sequence shown here is derived from an EMBL/GenBank/DDBJ whole genome shotgun (WGS) entry which is preliminary data.</text>
</comment>
<dbReference type="Proteomes" id="UP001499852">
    <property type="component" value="Unassembled WGS sequence"/>
</dbReference>
<dbReference type="Gene3D" id="3.40.50.2000">
    <property type="entry name" value="Glycogen Phosphorylase B"/>
    <property type="match status" value="2"/>
</dbReference>
<dbReference type="InterPro" id="IPR050194">
    <property type="entry name" value="Glycosyltransferase_grp1"/>
</dbReference>
<feature type="domain" description="Glycosyltransferase subfamily 4-like N-terminal" evidence="1">
    <location>
        <begin position="19"/>
        <end position="186"/>
    </location>
</feature>
<dbReference type="PANTHER" id="PTHR45947">
    <property type="entry name" value="SULFOQUINOVOSYL TRANSFERASE SQD2"/>
    <property type="match status" value="1"/>
</dbReference>
<evidence type="ECO:0000313" key="2">
    <source>
        <dbReference type="EMBL" id="GAA5136650.1"/>
    </source>
</evidence>
<protein>
    <submittedName>
        <fullName evidence="2">Glycosyltransferase family 4 protein</fullName>
    </submittedName>
</protein>
<dbReference type="PANTHER" id="PTHR45947:SF3">
    <property type="entry name" value="SULFOQUINOVOSYL TRANSFERASE SQD2"/>
    <property type="match status" value="1"/>
</dbReference>
<dbReference type="Pfam" id="PF13692">
    <property type="entry name" value="Glyco_trans_1_4"/>
    <property type="match status" value="1"/>
</dbReference>
<keyword evidence="3" id="KW-1185">Reference proteome</keyword>
<dbReference type="CDD" id="cd03794">
    <property type="entry name" value="GT4_WbuB-like"/>
    <property type="match status" value="1"/>
</dbReference>
<name>A0ABP9P455_9BACT</name>